<protein>
    <submittedName>
        <fullName evidence="1">Uncharacterized protein</fullName>
    </submittedName>
</protein>
<gene>
    <name evidence="1" type="ORF">ARALYDRAFT_347406</name>
</gene>
<name>D7LPC4_ARALL</name>
<dbReference type="EMBL" id="GL348717">
    <property type="protein sequence ID" value="EFH53511.1"/>
    <property type="molecule type" value="Genomic_DNA"/>
</dbReference>
<sequence>MESSSPVDFGNEFIREWTTSSYSGGRSPLCHGSVDPSMSVDNPTCQSHSRKKNTVEADVPDFATDLCAKPAKEMEACRAKNKEVHCAKEEEVRRVSPREGNYNSSKKTMGITNLMVSRYDKTSHLVKMYAQAVGTLGFLEALTKDAITDLEDIRVEWKAKVDACVVTNLTNDSYVITPVVEHAITDLEPTSLAIDQF</sequence>
<dbReference type="Gramene" id="fgenesh1_pg.C_scaffold_5000798">
    <property type="protein sequence ID" value="fgenesh1_pg.C_scaffold_5000798"/>
    <property type="gene ID" value="fgenesh1_pg.C_scaffold_5000798"/>
</dbReference>
<evidence type="ECO:0000313" key="2">
    <source>
        <dbReference type="Proteomes" id="UP000008694"/>
    </source>
</evidence>
<proteinExistence type="predicted"/>
<evidence type="ECO:0000313" key="1">
    <source>
        <dbReference type="EMBL" id="EFH53511.1"/>
    </source>
</evidence>
<organism evidence="2">
    <name type="scientific">Arabidopsis lyrata subsp. lyrata</name>
    <name type="common">Lyre-leaved rock-cress</name>
    <dbReference type="NCBI Taxonomy" id="81972"/>
    <lineage>
        <taxon>Eukaryota</taxon>
        <taxon>Viridiplantae</taxon>
        <taxon>Streptophyta</taxon>
        <taxon>Embryophyta</taxon>
        <taxon>Tracheophyta</taxon>
        <taxon>Spermatophyta</taxon>
        <taxon>Magnoliopsida</taxon>
        <taxon>eudicotyledons</taxon>
        <taxon>Gunneridae</taxon>
        <taxon>Pentapetalae</taxon>
        <taxon>rosids</taxon>
        <taxon>malvids</taxon>
        <taxon>Brassicales</taxon>
        <taxon>Brassicaceae</taxon>
        <taxon>Camelineae</taxon>
        <taxon>Arabidopsis</taxon>
    </lineage>
</organism>
<accession>D7LPC4</accession>
<keyword evidence="2" id="KW-1185">Reference proteome</keyword>
<dbReference type="HOGENOM" id="CLU_1385881_0_0_1"/>
<dbReference type="Proteomes" id="UP000008694">
    <property type="component" value="Unassembled WGS sequence"/>
</dbReference>
<dbReference type="AlphaFoldDB" id="D7LPC4"/>
<reference evidence="2" key="1">
    <citation type="journal article" date="2011" name="Nat. Genet.">
        <title>The Arabidopsis lyrata genome sequence and the basis of rapid genome size change.</title>
        <authorList>
            <person name="Hu T.T."/>
            <person name="Pattyn P."/>
            <person name="Bakker E.G."/>
            <person name="Cao J."/>
            <person name="Cheng J.-F."/>
            <person name="Clark R.M."/>
            <person name="Fahlgren N."/>
            <person name="Fawcett J.A."/>
            <person name="Grimwood J."/>
            <person name="Gundlach H."/>
            <person name="Haberer G."/>
            <person name="Hollister J.D."/>
            <person name="Ossowski S."/>
            <person name="Ottilar R.P."/>
            <person name="Salamov A.A."/>
            <person name="Schneeberger K."/>
            <person name="Spannagl M."/>
            <person name="Wang X."/>
            <person name="Yang L."/>
            <person name="Nasrallah M.E."/>
            <person name="Bergelson J."/>
            <person name="Carrington J.C."/>
            <person name="Gaut B.S."/>
            <person name="Schmutz J."/>
            <person name="Mayer K.F.X."/>
            <person name="Van de Peer Y."/>
            <person name="Grigoriev I.V."/>
            <person name="Nordborg M."/>
            <person name="Weigel D."/>
            <person name="Guo Y.-L."/>
        </authorList>
    </citation>
    <scope>NUCLEOTIDE SEQUENCE [LARGE SCALE GENOMIC DNA]</scope>
    <source>
        <strain evidence="2">cv. MN47</strain>
    </source>
</reference>